<evidence type="ECO:0000313" key="1">
    <source>
        <dbReference type="EMBL" id="KAB1852298.1"/>
    </source>
</evidence>
<organism evidence="1 2">
    <name type="scientific">Acinetobacter tandoii</name>
    <dbReference type="NCBI Taxonomy" id="202954"/>
    <lineage>
        <taxon>Bacteria</taxon>
        <taxon>Pseudomonadati</taxon>
        <taxon>Pseudomonadota</taxon>
        <taxon>Gammaproteobacteria</taxon>
        <taxon>Moraxellales</taxon>
        <taxon>Moraxellaceae</taxon>
        <taxon>Acinetobacter</taxon>
    </lineage>
</organism>
<dbReference type="EMBL" id="VXLD01000014">
    <property type="protein sequence ID" value="KAB1852298.1"/>
    <property type="molecule type" value="Genomic_DNA"/>
</dbReference>
<gene>
    <name evidence="1" type="ORF">F4W09_14965</name>
</gene>
<protein>
    <submittedName>
        <fullName evidence="1">Uncharacterized protein</fullName>
    </submittedName>
</protein>
<dbReference type="Proteomes" id="UP000325788">
    <property type="component" value="Unassembled WGS sequence"/>
</dbReference>
<name>A0A5N4W6V1_9GAMM</name>
<dbReference type="AlphaFoldDB" id="A0A5N4W6V1"/>
<evidence type="ECO:0000313" key="2">
    <source>
        <dbReference type="Proteomes" id="UP000325788"/>
    </source>
</evidence>
<reference evidence="1 2" key="1">
    <citation type="submission" date="2019-09" db="EMBL/GenBank/DDBJ databases">
        <title>Draft genome sequence of Acinetobacter tandoii W4-4-4 isolated from environmental water sample.</title>
        <authorList>
            <person name="Wee S.K."/>
            <person name="Yan B."/>
            <person name="Mustaffa S.B."/>
            <person name="Yap E.P.H."/>
        </authorList>
    </citation>
    <scope>NUCLEOTIDE SEQUENCE [LARGE SCALE GENOMIC DNA]</scope>
    <source>
        <strain evidence="1 2">W4-4-4</strain>
    </source>
</reference>
<proteinExistence type="predicted"/>
<dbReference type="RefSeq" id="WP_151505242.1">
    <property type="nucleotide sequence ID" value="NZ_VXLD01000014.1"/>
</dbReference>
<accession>A0A5N4W6V1</accession>
<sequence length="655" mass="69354">MPIETNNLVIYKSQRLTDTEDGGGKYSGQIVVDGESNNLFPDISELDRTMGDVSMRKIFPGLTNEDTDPLMGATAFISENPADPNVSALLFSTESWTDERAAAQNRVENYLAKGAQAVGSLLDAAYMGMKSIQVAMDKSETENNVGDTIVLVVNEGTANEVTQFLRLTAVETRIGTVRVNNSNVEFKIATYSFNDPLSRDFIGVSATQWYNNTKPATIIRDTIVADSGRYYASVDLVEDVNVGSFTVNAESIYAQLIPSSQVETPLLDLNAVSENTALVAGSDGTITVQFTTNVNTAQSLFLGSSVMPGSMSFSLFSQLITDSGGTLRTAAGTQVGSIDYQTGQIVWTNAIGTGNQVLNITFTPAAAPNQPFESYALPVTQNNQGTNWTGVLLPIPAPGALSISYMAQGKFYVLKDNGTGRLVGANSAVGSGTVNYQTGSWLLTTGALPDVGTPILLQWGSPITTFARSNLAVLPAAIEFDLGQEGVKSGSVTATWLLDGVTKTATSNAQGQFTGDAIGSINYAAGTGKLIPNKLPQKGTVFNFVFDYGEPESQVVTDVVPDANNKLVFTIGAGAAIQPNSVELDIPLTNQLLQAGGSVLITDVPVSGTLGNLVDRLGNVMGTINYTTGAVEITPHSTYTRYSQNFKSQSYYLAG</sequence>
<comment type="caution">
    <text evidence="1">The sequence shown here is derived from an EMBL/GenBank/DDBJ whole genome shotgun (WGS) entry which is preliminary data.</text>
</comment>